<dbReference type="OrthoDB" id="9814706at2"/>
<dbReference type="InterPro" id="IPR016167">
    <property type="entry name" value="FAD-bd_PCMH_sub1"/>
</dbReference>
<dbReference type="Gene3D" id="3.30.43.10">
    <property type="entry name" value="Uridine Diphospho-n-acetylenolpyruvylglucosamine Reductase, domain 2"/>
    <property type="match status" value="1"/>
</dbReference>
<keyword evidence="2" id="KW-0274">FAD</keyword>
<dbReference type="Pfam" id="PF03450">
    <property type="entry name" value="CO_deh_flav_C"/>
    <property type="match status" value="1"/>
</dbReference>
<dbReference type="InterPro" id="IPR036318">
    <property type="entry name" value="FAD-bd_PCMH-like_sf"/>
</dbReference>
<comment type="caution">
    <text evidence="5">The sequence shown here is derived from an EMBL/GenBank/DDBJ whole genome shotgun (WGS) entry which is preliminary data.</text>
</comment>
<dbReference type="Pfam" id="PF00941">
    <property type="entry name" value="FAD_binding_5"/>
    <property type="match status" value="1"/>
</dbReference>
<evidence type="ECO:0000256" key="2">
    <source>
        <dbReference type="ARBA" id="ARBA00022827"/>
    </source>
</evidence>
<reference evidence="5 6" key="1">
    <citation type="submission" date="2015-04" db="EMBL/GenBank/DDBJ databases">
        <title>The draft genome sequence of Roseovarius sp.R12b.</title>
        <authorList>
            <person name="Li G."/>
            <person name="Lai Q."/>
            <person name="Shao Z."/>
            <person name="Yan P."/>
        </authorList>
    </citation>
    <scope>NUCLEOTIDE SEQUENCE [LARGE SCALE GENOMIC DNA]</scope>
    <source>
        <strain evidence="5 6">R12B</strain>
    </source>
</reference>
<dbReference type="Proteomes" id="UP000051295">
    <property type="component" value="Unassembled WGS sequence"/>
</dbReference>
<name>A0A0T5NXZ3_9RHOB</name>
<feature type="domain" description="FAD-binding PCMH-type" evidence="4">
    <location>
        <begin position="1"/>
        <end position="169"/>
    </location>
</feature>
<sequence length="283" mass="28890">MTGYTRPETLDDALALLAQTGGRVAAGCTDLFPATGARALQGPVVDITGLAGLRGVSVTDDGLRIGAATTWTDILRADLPPACDMLKQAAREVGSSQIQNAGTISGNLCNASPAADGVPCLLALDAEVELASAQGARRLALQDFIIGPRRTALAPGEMVTGVHVPQSALEGWSRFLKLGARRYLVISIAMVAVRLVVDKGRVSDAALAVGACSAVATRLAEVEAAMIGCVADHTLADAISGNAVCAALSPLDDIRATADYRGHAATELLRRAVADVVGAEASP</sequence>
<keyword evidence="3" id="KW-0560">Oxidoreductase</keyword>
<proteinExistence type="predicted"/>
<organism evidence="5 6">
    <name type="scientific">Roseovarius atlanticus</name>
    <dbReference type="NCBI Taxonomy" id="1641875"/>
    <lineage>
        <taxon>Bacteria</taxon>
        <taxon>Pseudomonadati</taxon>
        <taxon>Pseudomonadota</taxon>
        <taxon>Alphaproteobacteria</taxon>
        <taxon>Rhodobacterales</taxon>
        <taxon>Roseobacteraceae</taxon>
        <taxon>Roseovarius</taxon>
    </lineage>
</organism>
<dbReference type="InterPro" id="IPR016166">
    <property type="entry name" value="FAD-bd_PCMH"/>
</dbReference>
<dbReference type="SUPFAM" id="SSF55447">
    <property type="entry name" value="CO dehydrogenase flavoprotein C-terminal domain-like"/>
    <property type="match status" value="1"/>
</dbReference>
<dbReference type="GO" id="GO:0071949">
    <property type="term" value="F:FAD binding"/>
    <property type="evidence" value="ECO:0007669"/>
    <property type="project" value="InterPro"/>
</dbReference>
<evidence type="ECO:0000259" key="4">
    <source>
        <dbReference type="PROSITE" id="PS51387"/>
    </source>
</evidence>
<dbReference type="InterPro" id="IPR016169">
    <property type="entry name" value="FAD-bd_PCMH_sub2"/>
</dbReference>
<protein>
    <submittedName>
        <fullName evidence="5">Xanthine dehydrogenase</fullName>
    </submittedName>
</protein>
<dbReference type="RefSeq" id="WP_057790589.1">
    <property type="nucleotide sequence ID" value="NZ_LAXJ01000003.1"/>
</dbReference>
<dbReference type="SMART" id="SM01092">
    <property type="entry name" value="CO_deh_flav_C"/>
    <property type="match status" value="1"/>
</dbReference>
<dbReference type="STRING" id="1641875.XM53_04140"/>
<dbReference type="PATRIC" id="fig|1641875.4.peg.2839"/>
<accession>A0A0T5NXZ3</accession>
<dbReference type="SUPFAM" id="SSF56176">
    <property type="entry name" value="FAD-binding/transporter-associated domain-like"/>
    <property type="match status" value="1"/>
</dbReference>
<dbReference type="EMBL" id="LAXJ01000003">
    <property type="protein sequence ID" value="KRS13769.1"/>
    <property type="molecule type" value="Genomic_DNA"/>
</dbReference>
<dbReference type="InterPro" id="IPR005107">
    <property type="entry name" value="CO_DH_flav_C"/>
</dbReference>
<dbReference type="Gene3D" id="3.30.390.50">
    <property type="entry name" value="CO dehydrogenase flavoprotein, C-terminal domain"/>
    <property type="match status" value="1"/>
</dbReference>
<dbReference type="PROSITE" id="PS51387">
    <property type="entry name" value="FAD_PCMH"/>
    <property type="match status" value="1"/>
</dbReference>
<dbReference type="InterPro" id="IPR036683">
    <property type="entry name" value="CO_DH_flav_C_dom_sf"/>
</dbReference>
<dbReference type="PANTHER" id="PTHR42659:SF2">
    <property type="entry name" value="XANTHINE DEHYDROGENASE SUBUNIT C-RELATED"/>
    <property type="match status" value="1"/>
</dbReference>
<evidence type="ECO:0000256" key="3">
    <source>
        <dbReference type="ARBA" id="ARBA00023002"/>
    </source>
</evidence>
<dbReference type="AlphaFoldDB" id="A0A0T5NXZ3"/>
<keyword evidence="1" id="KW-0285">Flavoprotein</keyword>
<dbReference type="GO" id="GO:0016491">
    <property type="term" value="F:oxidoreductase activity"/>
    <property type="evidence" value="ECO:0007669"/>
    <property type="project" value="UniProtKB-KW"/>
</dbReference>
<gene>
    <name evidence="5" type="ORF">XM53_04140</name>
</gene>
<dbReference type="Gene3D" id="3.30.465.10">
    <property type="match status" value="1"/>
</dbReference>
<evidence type="ECO:0000313" key="5">
    <source>
        <dbReference type="EMBL" id="KRS13769.1"/>
    </source>
</evidence>
<keyword evidence="6" id="KW-1185">Reference proteome</keyword>
<evidence type="ECO:0000313" key="6">
    <source>
        <dbReference type="Proteomes" id="UP000051295"/>
    </source>
</evidence>
<dbReference type="InterPro" id="IPR051312">
    <property type="entry name" value="Diverse_Substr_Oxidored"/>
</dbReference>
<dbReference type="PANTHER" id="PTHR42659">
    <property type="entry name" value="XANTHINE DEHYDROGENASE SUBUNIT C-RELATED"/>
    <property type="match status" value="1"/>
</dbReference>
<dbReference type="InterPro" id="IPR002346">
    <property type="entry name" value="Mopterin_DH_FAD-bd"/>
</dbReference>
<evidence type="ECO:0000256" key="1">
    <source>
        <dbReference type="ARBA" id="ARBA00022630"/>
    </source>
</evidence>